<dbReference type="Proteomes" id="UP000005038">
    <property type="component" value="Unassembled WGS sequence"/>
</dbReference>
<sequence length="458" mass="48503">MAQPITFRKLTGGAGHTSVMSASPGPDLAGRGYSEHEYAASGIARRFVETPDGGLDGVDTAPFTTRILVRRPDAAQFNGHVLVEWFNVSSGADSAPEYTYVAEELIRSGTAYVGISAQYTGVAGGRDSVDLETTGAGTAGVQGDSLEGKDPERYAGMQHPGDAYSYDMFGSIITALRNTTGEPSPLAGLDVRWVIAAGESQSAMALTTYVNLIATVHESIDAALIHSRPLGQLPLGDAGGPIDISSAYQEPPRQISDDAGIPVFVVQTETDVLTDFRYIEARQPDSELFRAWEVAGTSHADIVQIGEFEDLLGCPSPVNRGQQVFVLRAAVAHLRAWIEDGTPPPTAQPLDVDPTSVPPRYMRDEVGNVRGGVRTPCVDAPTEVLSGVVTGDVPRICVLFGSTTRLPDTTLASLYPTPADYLLAYEKATSDAIARGVICAADRDDVLADVRPVTPSPT</sequence>
<gene>
    <name evidence="2" type="ORF">GOOTI_009_00190</name>
</gene>
<organism evidence="2 3">
    <name type="scientific">Gordonia otitidis (strain DSM 44809 / CCUG 52243 / JCM 12355 / NBRC 100426 / IFM 10032)</name>
    <dbReference type="NCBI Taxonomy" id="1108044"/>
    <lineage>
        <taxon>Bacteria</taxon>
        <taxon>Bacillati</taxon>
        <taxon>Actinomycetota</taxon>
        <taxon>Actinomycetes</taxon>
        <taxon>Mycobacteriales</taxon>
        <taxon>Gordoniaceae</taxon>
        <taxon>Gordonia</taxon>
    </lineage>
</organism>
<evidence type="ECO:0000313" key="3">
    <source>
        <dbReference type="Proteomes" id="UP000005038"/>
    </source>
</evidence>
<dbReference type="STRING" id="1108044.GOOTI_009_00190"/>
<accession>H5TGB1</accession>
<dbReference type="AlphaFoldDB" id="H5TGB1"/>
<protein>
    <recommendedName>
        <fullName evidence="1">Alpha/beta hydrolase domain-containing protein</fullName>
    </recommendedName>
</protein>
<dbReference type="Pfam" id="PF20091">
    <property type="entry name" value="Abhydrolase_10"/>
    <property type="match status" value="1"/>
</dbReference>
<reference evidence="2" key="1">
    <citation type="submission" date="2012-02" db="EMBL/GenBank/DDBJ databases">
        <title>Whole genome shotgun sequence of Gordonia otitidis NBRC 100426.</title>
        <authorList>
            <person name="Yoshida I."/>
            <person name="Hosoyama A."/>
            <person name="Tsuchikane K."/>
            <person name="Katsumata H."/>
            <person name="Yamazaki S."/>
            <person name="Fujita N."/>
        </authorList>
    </citation>
    <scope>NUCLEOTIDE SEQUENCE [LARGE SCALE GENOMIC DNA]</scope>
    <source>
        <strain evidence="2">NBRC 100426</strain>
    </source>
</reference>
<evidence type="ECO:0000313" key="2">
    <source>
        <dbReference type="EMBL" id="GAB32519.1"/>
    </source>
</evidence>
<dbReference type="EMBL" id="BAFB01000009">
    <property type="protein sequence ID" value="GAB32519.1"/>
    <property type="molecule type" value="Genomic_DNA"/>
</dbReference>
<comment type="caution">
    <text evidence="2">The sequence shown here is derived from an EMBL/GenBank/DDBJ whole genome shotgun (WGS) entry which is preliminary data.</text>
</comment>
<keyword evidence="3" id="KW-1185">Reference proteome</keyword>
<name>H5TGB1_GORO1</name>
<dbReference type="InterPro" id="IPR045394">
    <property type="entry name" value="Abhydrolase_dom"/>
</dbReference>
<dbReference type="OrthoDB" id="1971292at2"/>
<feature type="domain" description="Alpha/beta hydrolase" evidence="1">
    <location>
        <begin position="10"/>
        <end position="447"/>
    </location>
</feature>
<evidence type="ECO:0000259" key="1">
    <source>
        <dbReference type="Pfam" id="PF20091"/>
    </source>
</evidence>
<proteinExistence type="predicted"/>
<dbReference type="RefSeq" id="WP_007236787.1">
    <property type="nucleotide sequence ID" value="NZ_BAFB01000009.1"/>
</dbReference>